<accession>A0ABU1N6K5</accession>
<dbReference type="Proteomes" id="UP001262754">
    <property type="component" value="Unassembled WGS sequence"/>
</dbReference>
<dbReference type="InterPro" id="IPR037069">
    <property type="entry name" value="AcylCoA_DH/ox_N_sf"/>
</dbReference>
<dbReference type="PROSITE" id="PS00072">
    <property type="entry name" value="ACYL_COA_DH_1"/>
    <property type="match status" value="1"/>
</dbReference>
<dbReference type="Gene3D" id="1.20.140.10">
    <property type="entry name" value="Butyryl-CoA Dehydrogenase, subunit A, domain 3"/>
    <property type="match status" value="1"/>
</dbReference>
<keyword evidence="1" id="KW-0560">Oxidoreductase</keyword>
<feature type="domain" description="Acyl-CoA dehydrogenase/oxidase N-terminal" evidence="3">
    <location>
        <begin position="2"/>
        <end position="104"/>
    </location>
</feature>
<dbReference type="InterPro" id="IPR046373">
    <property type="entry name" value="Acyl-CoA_Oxase/DH_mid-dom_sf"/>
</dbReference>
<dbReference type="EMBL" id="JAVDRL010000019">
    <property type="protein sequence ID" value="MDR6534085.1"/>
    <property type="molecule type" value="Genomic_DNA"/>
</dbReference>
<dbReference type="InterPro" id="IPR052161">
    <property type="entry name" value="Mycobact_Acyl-CoA_DH"/>
</dbReference>
<gene>
    <name evidence="4" type="ORF">J2800_004856</name>
</gene>
<dbReference type="Gene3D" id="2.40.110.10">
    <property type="entry name" value="Butyryl-CoA Dehydrogenase, subunit A, domain 2"/>
    <property type="match status" value="1"/>
</dbReference>
<dbReference type="InterPro" id="IPR013786">
    <property type="entry name" value="AcylCoA_DH/ox_N"/>
</dbReference>
<evidence type="ECO:0000259" key="2">
    <source>
        <dbReference type="Pfam" id="PF02770"/>
    </source>
</evidence>
<name>A0ABU1N6K5_9CAUL</name>
<dbReference type="PANTHER" id="PTHR43292:SF4">
    <property type="entry name" value="ACYL-COA DEHYDROGENASE FADE34"/>
    <property type="match status" value="1"/>
</dbReference>
<dbReference type="Pfam" id="PF02770">
    <property type="entry name" value="Acyl-CoA_dh_M"/>
    <property type="match status" value="1"/>
</dbReference>
<feature type="domain" description="Acyl-CoA oxidase/dehydrogenase middle" evidence="2">
    <location>
        <begin position="108"/>
        <end position="202"/>
    </location>
</feature>
<sequence length="360" mass="38787">MRDFIAREAPKSDAAGRANCWAVCDADFSKAMGRAGYVGMTWPVEYGGHARHPLHRYVVLEELLAAGAPVGMHWIADRQSGPLLLRYGTEEQRRVHLPGIAAGETYVCIGMSEPGAGSDLASIRTQGVRDGDGWRISGQKVWTTNAHNAQLMIALVRTVEGSQRNEGLTQFLIPLDTPGVTVRPIIDLVGGHDFNEVFLDNVHVPDTARVGAEGNGWKQVTAELSLERSGPERYLSSYAALVELIRFAGPEPEPVLAVLIGRLTAELWTLRQMSQSTAAKLAAGEDPALEAAIVKDLGNSFEQELPRAIQAALDGADDLSAATDLTRVLALLLQVSPSFSLRGGTREILRGIIARGLGLR</sequence>
<reference evidence="4 5" key="1">
    <citation type="submission" date="2023-07" db="EMBL/GenBank/DDBJ databases">
        <title>Sorghum-associated microbial communities from plants grown in Nebraska, USA.</title>
        <authorList>
            <person name="Schachtman D."/>
        </authorList>
    </citation>
    <scope>NUCLEOTIDE SEQUENCE [LARGE SCALE GENOMIC DNA]</scope>
    <source>
        <strain evidence="4 5">DS2154</strain>
    </source>
</reference>
<evidence type="ECO:0000259" key="3">
    <source>
        <dbReference type="Pfam" id="PF02771"/>
    </source>
</evidence>
<evidence type="ECO:0000313" key="4">
    <source>
        <dbReference type="EMBL" id="MDR6534085.1"/>
    </source>
</evidence>
<proteinExistence type="predicted"/>
<keyword evidence="5" id="KW-1185">Reference proteome</keyword>
<dbReference type="Pfam" id="PF02771">
    <property type="entry name" value="Acyl-CoA_dh_N"/>
    <property type="match status" value="1"/>
</dbReference>
<dbReference type="SUPFAM" id="SSF56645">
    <property type="entry name" value="Acyl-CoA dehydrogenase NM domain-like"/>
    <property type="match status" value="1"/>
</dbReference>
<protein>
    <submittedName>
        <fullName evidence="4">Alkylation response protein AidB-like acyl-CoA dehydrogenase</fullName>
    </submittedName>
</protein>
<dbReference type="InterPro" id="IPR009100">
    <property type="entry name" value="AcylCoA_DH/oxidase_NM_dom_sf"/>
</dbReference>
<comment type="caution">
    <text evidence="4">The sequence shown here is derived from an EMBL/GenBank/DDBJ whole genome shotgun (WGS) entry which is preliminary data.</text>
</comment>
<evidence type="ECO:0000256" key="1">
    <source>
        <dbReference type="ARBA" id="ARBA00023002"/>
    </source>
</evidence>
<organism evidence="4 5">
    <name type="scientific">Caulobacter rhizosphaerae</name>
    <dbReference type="NCBI Taxonomy" id="2010972"/>
    <lineage>
        <taxon>Bacteria</taxon>
        <taxon>Pseudomonadati</taxon>
        <taxon>Pseudomonadota</taxon>
        <taxon>Alphaproteobacteria</taxon>
        <taxon>Caulobacterales</taxon>
        <taxon>Caulobacteraceae</taxon>
        <taxon>Caulobacter</taxon>
    </lineage>
</organism>
<dbReference type="Gene3D" id="1.10.540.10">
    <property type="entry name" value="Acyl-CoA dehydrogenase/oxidase, N-terminal domain"/>
    <property type="match status" value="1"/>
</dbReference>
<dbReference type="InterPro" id="IPR006089">
    <property type="entry name" value="Acyl-CoA_DH_CS"/>
</dbReference>
<evidence type="ECO:0000313" key="5">
    <source>
        <dbReference type="Proteomes" id="UP001262754"/>
    </source>
</evidence>
<dbReference type="PANTHER" id="PTHR43292">
    <property type="entry name" value="ACYL-COA DEHYDROGENASE"/>
    <property type="match status" value="1"/>
</dbReference>
<dbReference type="InterPro" id="IPR006091">
    <property type="entry name" value="Acyl-CoA_Oxase/DH_mid-dom"/>
</dbReference>